<reference evidence="2" key="2">
    <citation type="submission" date="2015-01" db="EMBL/GenBank/DDBJ databases">
        <title>Evolutionary Origins and Diversification of the Mycorrhizal Mutualists.</title>
        <authorList>
            <consortium name="DOE Joint Genome Institute"/>
            <consortium name="Mycorrhizal Genomics Consortium"/>
            <person name="Kohler A."/>
            <person name="Kuo A."/>
            <person name="Nagy L.G."/>
            <person name="Floudas D."/>
            <person name="Copeland A."/>
            <person name="Barry K.W."/>
            <person name="Cichocki N."/>
            <person name="Veneault-Fourrey C."/>
            <person name="LaButti K."/>
            <person name="Lindquist E.A."/>
            <person name="Lipzen A."/>
            <person name="Lundell T."/>
            <person name="Morin E."/>
            <person name="Murat C."/>
            <person name="Riley R."/>
            <person name="Ohm R."/>
            <person name="Sun H."/>
            <person name="Tunlid A."/>
            <person name="Henrissat B."/>
            <person name="Grigoriev I.V."/>
            <person name="Hibbett D.S."/>
            <person name="Martin F."/>
        </authorList>
    </citation>
    <scope>NUCLEOTIDE SEQUENCE [LARGE SCALE GENOMIC DNA]</scope>
    <source>
        <strain evidence="2">Marx 270</strain>
    </source>
</reference>
<protein>
    <submittedName>
        <fullName evidence="1">Uncharacterized protein</fullName>
    </submittedName>
</protein>
<gene>
    <name evidence="1" type="ORF">M404DRAFT_180650</name>
</gene>
<name>A0A0C3PZ65_PISTI</name>
<evidence type="ECO:0000313" key="2">
    <source>
        <dbReference type="Proteomes" id="UP000054217"/>
    </source>
</evidence>
<keyword evidence="2" id="KW-1185">Reference proteome</keyword>
<evidence type="ECO:0000313" key="1">
    <source>
        <dbReference type="EMBL" id="KIO14649.1"/>
    </source>
</evidence>
<dbReference type="InParanoid" id="A0A0C3PZ65"/>
<proteinExistence type="predicted"/>
<dbReference type="AlphaFoldDB" id="A0A0C3PZ65"/>
<organism evidence="1 2">
    <name type="scientific">Pisolithus tinctorius Marx 270</name>
    <dbReference type="NCBI Taxonomy" id="870435"/>
    <lineage>
        <taxon>Eukaryota</taxon>
        <taxon>Fungi</taxon>
        <taxon>Dikarya</taxon>
        <taxon>Basidiomycota</taxon>
        <taxon>Agaricomycotina</taxon>
        <taxon>Agaricomycetes</taxon>
        <taxon>Agaricomycetidae</taxon>
        <taxon>Boletales</taxon>
        <taxon>Sclerodermatineae</taxon>
        <taxon>Pisolithaceae</taxon>
        <taxon>Pisolithus</taxon>
    </lineage>
</organism>
<reference evidence="1 2" key="1">
    <citation type="submission" date="2014-04" db="EMBL/GenBank/DDBJ databases">
        <authorList>
            <consortium name="DOE Joint Genome Institute"/>
            <person name="Kuo A."/>
            <person name="Kohler A."/>
            <person name="Costa M.D."/>
            <person name="Nagy L.G."/>
            <person name="Floudas D."/>
            <person name="Copeland A."/>
            <person name="Barry K.W."/>
            <person name="Cichocki N."/>
            <person name="Veneault-Fourrey C."/>
            <person name="LaButti K."/>
            <person name="Lindquist E.A."/>
            <person name="Lipzen A."/>
            <person name="Lundell T."/>
            <person name="Morin E."/>
            <person name="Murat C."/>
            <person name="Sun H."/>
            <person name="Tunlid A."/>
            <person name="Henrissat B."/>
            <person name="Grigoriev I.V."/>
            <person name="Hibbett D.S."/>
            <person name="Martin F."/>
            <person name="Nordberg H.P."/>
            <person name="Cantor M.N."/>
            <person name="Hua S.X."/>
        </authorList>
    </citation>
    <scope>NUCLEOTIDE SEQUENCE [LARGE SCALE GENOMIC DNA]</scope>
    <source>
        <strain evidence="1 2">Marx 270</strain>
    </source>
</reference>
<dbReference type="EMBL" id="KN831944">
    <property type="protein sequence ID" value="KIO14649.1"/>
    <property type="molecule type" value="Genomic_DNA"/>
</dbReference>
<accession>A0A0C3PZ65</accession>
<dbReference type="Proteomes" id="UP000054217">
    <property type="component" value="Unassembled WGS sequence"/>
</dbReference>
<sequence>MKGSRHIESTTIGELVMVNLRPTMISHFGGCEGLGGYRRGWDARSFVELRPSPRKRGNYSCGGDDQPSSAKASSTVSVCKVSGCQISIADAFSRIQPPGEHPTDTGEPGIWESRRWSRRFVSLLNRLARAPLISTTPTAPVSGGATSTRNTCVARYAY</sequence>
<dbReference type="HOGENOM" id="CLU_1670091_0_0_1"/>